<evidence type="ECO:0008006" key="4">
    <source>
        <dbReference type="Google" id="ProtNLM"/>
    </source>
</evidence>
<sequence length="211" mass="23594">MKGFLRREDGALMLDGMIAMLATILIMVFLMSLGFLFYQQWIVSNVANDTAARVAQSYAYPNTDPVIGYIDVELMDHVPLFRYMGDDLEAENVEKAENYGAWALELSSLAYPVSPPEIRAEVFSDSLARRHIEVTVRAEYEMPLGGALEFFGMDGTIEYEATGYGVCMDLMDYIYTVDTVKTLSEDTISSKFLGAADSFLSMLGKLKELFT</sequence>
<reference evidence="2" key="1">
    <citation type="submission" date="2020-10" db="EMBL/GenBank/DDBJ databases">
        <authorList>
            <person name="Gilroy R."/>
        </authorList>
    </citation>
    <scope>NUCLEOTIDE SEQUENCE</scope>
    <source>
        <strain evidence="2">ChiSjej1B19-7085</strain>
    </source>
</reference>
<organism evidence="2 3">
    <name type="scientific">Candidatus Gallacutalibacter pullicola</name>
    <dbReference type="NCBI Taxonomy" id="2840830"/>
    <lineage>
        <taxon>Bacteria</taxon>
        <taxon>Bacillati</taxon>
        <taxon>Bacillota</taxon>
        <taxon>Clostridia</taxon>
        <taxon>Eubacteriales</taxon>
        <taxon>Candidatus Gallacutalibacter</taxon>
    </lineage>
</organism>
<keyword evidence="1" id="KW-0472">Membrane</keyword>
<keyword evidence="1" id="KW-0812">Transmembrane</keyword>
<dbReference type="Proteomes" id="UP000886785">
    <property type="component" value="Unassembled WGS sequence"/>
</dbReference>
<evidence type="ECO:0000313" key="2">
    <source>
        <dbReference type="EMBL" id="HIR57904.1"/>
    </source>
</evidence>
<evidence type="ECO:0000256" key="1">
    <source>
        <dbReference type="SAM" id="Phobius"/>
    </source>
</evidence>
<comment type="caution">
    <text evidence="2">The sequence shown here is derived from an EMBL/GenBank/DDBJ whole genome shotgun (WGS) entry which is preliminary data.</text>
</comment>
<dbReference type="EMBL" id="DVHF01000114">
    <property type="protein sequence ID" value="HIR57904.1"/>
    <property type="molecule type" value="Genomic_DNA"/>
</dbReference>
<dbReference type="AlphaFoldDB" id="A0A9D1DS77"/>
<evidence type="ECO:0000313" key="3">
    <source>
        <dbReference type="Proteomes" id="UP000886785"/>
    </source>
</evidence>
<proteinExistence type="predicted"/>
<reference evidence="2" key="2">
    <citation type="journal article" date="2021" name="PeerJ">
        <title>Extensive microbial diversity within the chicken gut microbiome revealed by metagenomics and culture.</title>
        <authorList>
            <person name="Gilroy R."/>
            <person name="Ravi A."/>
            <person name="Getino M."/>
            <person name="Pursley I."/>
            <person name="Horton D.L."/>
            <person name="Alikhan N.F."/>
            <person name="Baker D."/>
            <person name="Gharbi K."/>
            <person name="Hall N."/>
            <person name="Watson M."/>
            <person name="Adriaenssens E.M."/>
            <person name="Foster-Nyarko E."/>
            <person name="Jarju S."/>
            <person name="Secka A."/>
            <person name="Antonio M."/>
            <person name="Oren A."/>
            <person name="Chaudhuri R.R."/>
            <person name="La Ragione R."/>
            <person name="Hildebrand F."/>
            <person name="Pallen M.J."/>
        </authorList>
    </citation>
    <scope>NUCLEOTIDE SEQUENCE</scope>
    <source>
        <strain evidence="2">ChiSjej1B19-7085</strain>
    </source>
</reference>
<keyword evidence="1" id="KW-1133">Transmembrane helix</keyword>
<name>A0A9D1DS77_9FIRM</name>
<protein>
    <recommendedName>
        <fullName evidence="4">Pilus assembly protein</fullName>
    </recommendedName>
</protein>
<feature type="transmembrane region" description="Helical" evidence="1">
    <location>
        <begin position="12"/>
        <end position="38"/>
    </location>
</feature>
<gene>
    <name evidence="2" type="ORF">IAA54_09555</name>
</gene>
<accession>A0A9D1DS77</accession>